<gene>
    <name evidence="1" type="ORF">JOC27_000903</name>
</gene>
<evidence type="ECO:0000313" key="2">
    <source>
        <dbReference type="Proteomes" id="UP000823201"/>
    </source>
</evidence>
<proteinExistence type="predicted"/>
<keyword evidence="2" id="KW-1185">Reference proteome</keyword>
<evidence type="ECO:0000313" key="1">
    <source>
        <dbReference type="EMBL" id="MBM7657460.1"/>
    </source>
</evidence>
<dbReference type="EMBL" id="JAFBEV010000005">
    <property type="protein sequence ID" value="MBM7657460.1"/>
    <property type="molecule type" value="Genomic_DNA"/>
</dbReference>
<sequence length="306" mass="35229">MFDHWDYLRAALQNNYAFREMSVVQETPLLVQTERGIKKIRFWDDERLLSEHLNWRRKLISDSFFLDRMYATVYGATSIRFDRYMITCHDAPLDQAPIAGKETQWAGLVALLLKKSRGNLPPVAASQVSAQAAYFFSESERVGMVSDTIGQLVRTCYPSVQSRAEIADRLRNQHRSGSKAFILPEDFSFQSTRLLLETLFFELGQSRPVSGYRQLAQFILLAALEQGEEAVQKLLEALAPQFSLERETQDLLLAEWYEPGEWFRLFAAANAPIAAPEEHDLFKKVWDAKTRLIRHVQSVWNMAEMA</sequence>
<reference evidence="1 2" key="1">
    <citation type="submission" date="2021-01" db="EMBL/GenBank/DDBJ databases">
        <title>Genomic Encyclopedia of Type Strains, Phase IV (KMG-IV): sequencing the most valuable type-strain genomes for metagenomic binning, comparative biology and taxonomic classification.</title>
        <authorList>
            <person name="Goeker M."/>
        </authorList>
    </citation>
    <scope>NUCLEOTIDE SEQUENCE [LARGE SCALE GENOMIC DNA]</scope>
    <source>
        <strain evidence="1 2">DSM 100968</strain>
    </source>
</reference>
<dbReference type="Proteomes" id="UP000823201">
    <property type="component" value="Unassembled WGS sequence"/>
</dbReference>
<accession>A0ABS2Q6R9</accession>
<name>A0ABS2Q6R9_9BACL</name>
<comment type="caution">
    <text evidence="1">The sequence shown here is derived from an EMBL/GenBank/DDBJ whole genome shotgun (WGS) entry which is preliminary data.</text>
</comment>
<dbReference type="RefSeq" id="WP_205005793.1">
    <property type="nucleotide sequence ID" value="NZ_CBCRXA010000004.1"/>
</dbReference>
<protein>
    <submittedName>
        <fullName evidence="1">Uncharacterized protein</fullName>
    </submittedName>
</protein>
<organism evidence="1 2">
    <name type="scientific">Sporolactobacillus spathodeae</name>
    <dbReference type="NCBI Taxonomy" id="1465502"/>
    <lineage>
        <taxon>Bacteria</taxon>
        <taxon>Bacillati</taxon>
        <taxon>Bacillota</taxon>
        <taxon>Bacilli</taxon>
        <taxon>Bacillales</taxon>
        <taxon>Sporolactobacillaceae</taxon>
        <taxon>Sporolactobacillus</taxon>
    </lineage>
</organism>